<dbReference type="InterPro" id="IPR005115">
    <property type="entry name" value="Gly_transporter"/>
</dbReference>
<comment type="subcellular location">
    <subcellularLocation>
        <location evidence="1">Cell membrane</location>
        <topology evidence="1">Multi-pass membrane protein</topology>
    </subcellularLocation>
</comment>
<dbReference type="Pfam" id="PF03458">
    <property type="entry name" value="Gly_transporter"/>
    <property type="match status" value="2"/>
</dbReference>
<dbReference type="EMBL" id="BMXP01000008">
    <property type="protein sequence ID" value="GGW91802.1"/>
    <property type="molecule type" value="Genomic_DNA"/>
</dbReference>
<gene>
    <name evidence="9" type="ORF">GCM10007391_27560</name>
</gene>
<evidence type="ECO:0000256" key="6">
    <source>
        <dbReference type="ARBA" id="ARBA00023136"/>
    </source>
</evidence>
<comment type="similarity">
    <text evidence="2">Belongs to the UPF0126 family.</text>
</comment>
<keyword evidence="3" id="KW-1003">Cell membrane</keyword>
<evidence type="ECO:0000256" key="4">
    <source>
        <dbReference type="ARBA" id="ARBA00022692"/>
    </source>
</evidence>
<evidence type="ECO:0000256" key="5">
    <source>
        <dbReference type="ARBA" id="ARBA00022989"/>
    </source>
</evidence>
<protein>
    <recommendedName>
        <fullName evidence="8">Glycine transporter domain-containing protein</fullName>
    </recommendedName>
</protein>
<feature type="domain" description="Glycine transporter" evidence="8">
    <location>
        <begin position="2"/>
        <end position="56"/>
    </location>
</feature>
<dbReference type="GO" id="GO:0005886">
    <property type="term" value="C:plasma membrane"/>
    <property type="evidence" value="ECO:0007669"/>
    <property type="project" value="UniProtKB-SubCell"/>
</dbReference>
<feature type="domain" description="Glycine transporter" evidence="8">
    <location>
        <begin position="71"/>
        <end position="143"/>
    </location>
</feature>
<dbReference type="PANTHER" id="PTHR30506:SF3">
    <property type="entry name" value="UPF0126 INNER MEMBRANE PROTEIN YADS-RELATED"/>
    <property type="match status" value="1"/>
</dbReference>
<evidence type="ECO:0000259" key="8">
    <source>
        <dbReference type="Pfam" id="PF03458"/>
    </source>
</evidence>
<keyword evidence="4 7" id="KW-0812">Transmembrane</keyword>
<dbReference type="Proteomes" id="UP000631300">
    <property type="component" value="Unassembled WGS sequence"/>
</dbReference>
<sequence>MGYDKEVDGIGVIVLASVTALGGGTLRDILLDEPIFWIDQVYYLYSTYIAILLTILSIRHVSRLSQNYLLFFDAVGLGLFNIIGIEKSLINETGMVVAITMGVTTGVFGGLIRDVICKEIPLVMRGELYATACIAGGLVYAALLYAGAPYAWCILGALFTTVFLRLGAIHWGWQPKLYRKKNPG</sequence>
<keyword evidence="5 7" id="KW-1133">Transmembrane helix</keyword>
<feature type="transmembrane region" description="Helical" evidence="7">
    <location>
        <begin position="154"/>
        <end position="173"/>
    </location>
</feature>
<evidence type="ECO:0000256" key="3">
    <source>
        <dbReference type="ARBA" id="ARBA00022475"/>
    </source>
</evidence>
<feature type="transmembrane region" description="Helical" evidence="7">
    <location>
        <begin position="12"/>
        <end position="30"/>
    </location>
</feature>
<keyword evidence="6 7" id="KW-0472">Membrane</keyword>
<proteinExistence type="inferred from homology"/>
<evidence type="ECO:0000256" key="2">
    <source>
        <dbReference type="ARBA" id="ARBA00008193"/>
    </source>
</evidence>
<comment type="caution">
    <text evidence="9">The sequence shown here is derived from an EMBL/GenBank/DDBJ whole genome shotgun (WGS) entry which is preliminary data.</text>
</comment>
<reference evidence="9" key="2">
    <citation type="submission" date="2020-09" db="EMBL/GenBank/DDBJ databases">
        <authorList>
            <person name="Sun Q."/>
            <person name="Kim S."/>
        </authorList>
    </citation>
    <scope>NUCLEOTIDE SEQUENCE</scope>
    <source>
        <strain evidence="9">KCTC 22164</strain>
    </source>
</reference>
<dbReference type="AlphaFoldDB" id="A0A918MZZ6"/>
<evidence type="ECO:0000256" key="1">
    <source>
        <dbReference type="ARBA" id="ARBA00004651"/>
    </source>
</evidence>
<evidence type="ECO:0000313" key="10">
    <source>
        <dbReference type="Proteomes" id="UP000631300"/>
    </source>
</evidence>
<feature type="transmembrane region" description="Helical" evidence="7">
    <location>
        <begin position="128"/>
        <end position="148"/>
    </location>
</feature>
<reference evidence="9" key="1">
    <citation type="journal article" date="2014" name="Int. J. Syst. Evol. Microbiol.">
        <title>Complete genome sequence of Corynebacterium casei LMG S-19264T (=DSM 44701T), isolated from a smear-ripened cheese.</title>
        <authorList>
            <consortium name="US DOE Joint Genome Institute (JGI-PGF)"/>
            <person name="Walter F."/>
            <person name="Albersmeier A."/>
            <person name="Kalinowski J."/>
            <person name="Ruckert C."/>
        </authorList>
    </citation>
    <scope>NUCLEOTIDE SEQUENCE</scope>
    <source>
        <strain evidence="9">KCTC 22164</strain>
    </source>
</reference>
<name>A0A918MZZ6_9ALTE</name>
<feature type="transmembrane region" description="Helical" evidence="7">
    <location>
        <begin position="42"/>
        <end position="61"/>
    </location>
</feature>
<accession>A0A918MZZ6</accession>
<feature type="transmembrane region" description="Helical" evidence="7">
    <location>
        <begin position="68"/>
        <end position="85"/>
    </location>
</feature>
<organism evidence="9 10">
    <name type="scientific">Alteromonas halophila</name>
    <dbReference type="NCBI Taxonomy" id="516698"/>
    <lineage>
        <taxon>Bacteria</taxon>
        <taxon>Pseudomonadati</taxon>
        <taxon>Pseudomonadota</taxon>
        <taxon>Gammaproteobacteria</taxon>
        <taxon>Alteromonadales</taxon>
        <taxon>Alteromonadaceae</taxon>
        <taxon>Alteromonas/Salinimonas group</taxon>
        <taxon>Alteromonas</taxon>
    </lineage>
</organism>
<evidence type="ECO:0000256" key="7">
    <source>
        <dbReference type="SAM" id="Phobius"/>
    </source>
</evidence>
<dbReference type="PANTHER" id="PTHR30506">
    <property type="entry name" value="INNER MEMBRANE PROTEIN"/>
    <property type="match status" value="1"/>
</dbReference>
<keyword evidence="10" id="KW-1185">Reference proteome</keyword>
<feature type="transmembrane region" description="Helical" evidence="7">
    <location>
        <begin position="97"/>
        <end position="116"/>
    </location>
</feature>
<evidence type="ECO:0000313" key="9">
    <source>
        <dbReference type="EMBL" id="GGW91802.1"/>
    </source>
</evidence>